<dbReference type="AlphaFoldDB" id="A0A6A2ZJ56"/>
<keyword evidence="3" id="KW-1185">Reference proteome</keyword>
<dbReference type="EMBL" id="VEPZ02001142">
    <property type="protein sequence ID" value="KAE8691928.1"/>
    <property type="molecule type" value="Genomic_DNA"/>
</dbReference>
<proteinExistence type="predicted"/>
<feature type="coiled-coil region" evidence="1">
    <location>
        <begin position="168"/>
        <end position="198"/>
    </location>
</feature>
<dbReference type="PANTHER" id="PTHR45958:SF11">
    <property type="entry name" value="RING-TYPE E3 UBIQUITIN TRANSFERASE"/>
    <property type="match status" value="1"/>
</dbReference>
<gene>
    <name evidence="2" type="ORF">F3Y22_tig00110864pilonHSYRG00093</name>
</gene>
<evidence type="ECO:0000313" key="2">
    <source>
        <dbReference type="EMBL" id="KAE8691928.1"/>
    </source>
</evidence>
<dbReference type="InterPro" id="IPR052608">
    <property type="entry name" value="U-box_domain_protein"/>
</dbReference>
<reference evidence="2" key="1">
    <citation type="submission" date="2019-09" db="EMBL/GenBank/DDBJ databases">
        <title>Draft genome information of white flower Hibiscus syriacus.</title>
        <authorList>
            <person name="Kim Y.-M."/>
        </authorList>
    </citation>
    <scope>NUCLEOTIDE SEQUENCE [LARGE SCALE GENOMIC DNA]</scope>
    <source>
        <strain evidence="2">YM2019G1</strain>
    </source>
</reference>
<dbReference type="Proteomes" id="UP000436088">
    <property type="component" value="Unassembled WGS sequence"/>
</dbReference>
<sequence>MVELTRETRDVMIEKDSFREFSRSISELDVFLVSLSVWKIEAARGSNFTKATLEKLSGLLRKASKIIDDYKSGSRLRFLLYSYYKVSKDIASTISSLQLANLDMALNLKSINDEVIDKLNTMEFRVAVATEMIAAEIENSVSQSSRNRDNAVKLLEKIAEAVSANADASLVQNELALLKQKKEEIEIQKKQAEALQLSQLI</sequence>
<dbReference type="PANTHER" id="PTHR45958">
    <property type="entry name" value="RING-TYPE E3 UBIQUITIN TRANSFERASE"/>
    <property type="match status" value="1"/>
</dbReference>
<organism evidence="2 3">
    <name type="scientific">Hibiscus syriacus</name>
    <name type="common">Rose of Sharon</name>
    <dbReference type="NCBI Taxonomy" id="106335"/>
    <lineage>
        <taxon>Eukaryota</taxon>
        <taxon>Viridiplantae</taxon>
        <taxon>Streptophyta</taxon>
        <taxon>Embryophyta</taxon>
        <taxon>Tracheophyta</taxon>
        <taxon>Spermatophyta</taxon>
        <taxon>Magnoliopsida</taxon>
        <taxon>eudicotyledons</taxon>
        <taxon>Gunneridae</taxon>
        <taxon>Pentapetalae</taxon>
        <taxon>rosids</taxon>
        <taxon>malvids</taxon>
        <taxon>Malvales</taxon>
        <taxon>Malvaceae</taxon>
        <taxon>Malvoideae</taxon>
        <taxon>Hibiscus</taxon>
    </lineage>
</organism>
<protein>
    <submittedName>
        <fullName evidence="2">Uncharacterized protein</fullName>
    </submittedName>
</protein>
<accession>A0A6A2ZJ56</accession>
<keyword evidence="1" id="KW-0175">Coiled coil</keyword>
<comment type="caution">
    <text evidence="2">The sequence shown here is derived from an EMBL/GenBank/DDBJ whole genome shotgun (WGS) entry which is preliminary data.</text>
</comment>
<name>A0A6A2ZJ56_HIBSY</name>
<evidence type="ECO:0000313" key="3">
    <source>
        <dbReference type="Proteomes" id="UP000436088"/>
    </source>
</evidence>
<evidence type="ECO:0000256" key="1">
    <source>
        <dbReference type="SAM" id="Coils"/>
    </source>
</evidence>